<dbReference type="GeneID" id="89522168"/>
<keyword evidence="5 8" id="KW-0378">Hydrolase</keyword>
<evidence type="ECO:0000256" key="1">
    <source>
        <dbReference type="ARBA" id="ARBA00004970"/>
    </source>
</evidence>
<dbReference type="InterPro" id="IPR010140">
    <property type="entry name" value="Histidinol_P_phosphatase_HisJ"/>
</dbReference>
<dbReference type="EMBL" id="CP034413">
    <property type="protein sequence ID" value="QCI58903.1"/>
    <property type="molecule type" value="Genomic_DNA"/>
</dbReference>
<accession>A0A4D7AMQ1</accession>
<dbReference type="KEGG" id="obj:EIO64_06400"/>
<evidence type="ECO:0000256" key="4">
    <source>
        <dbReference type="ARBA" id="ARBA00022605"/>
    </source>
</evidence>
<comment type="catalytic activity">
    <reaction evidence="7 8">
        <text>L-histidinol phosphate + H2O = L-histidinol + phosphate</text>
        <dbReference type="Rhea" id="RHEA:14465"/>
        <dbReference type="ChEBI" id="CHEBI:15377"/>
        <dbReference type="ChEBI" id="CHEBI:43474"/>
        <dbReference type="ChEBI" id="CHEBI:57699"/>
        <dbReference type="ChEBI" id="CHEBI:57980"/>
        <dbReference type="EC" id="3.1.3.15"/>
    </reaction>
</comment>
<keyword evidence="6 8" id="KW-0368">Histidine biosynthesis</keyword>
<protein>
    <recommendedName>
        <fullName evidence="3 8">Histidinol-phosphatase</fullName>
        <shortName evidence="8">HolPase</shortName>
        <ecNumber evidence="3 8">3.1.3.15</ecNumber>
    </recommendedName>
</protein>
<evidence type="ECO:0000313" key="10">
    <source>
        <dbReference type="EMBL" id="QCI58903.1"/>
    </source>
</evidence>
<name>A0A4D7AMQ1_9FIRM</name>
<keyword evidence="4 8" id="KW-0028">Amino-acid biosynthesis</keyword>
<dbReference type="InterPro" id="IPR004013">
    <property type="entry name" value="PHP_dom"/>
</dbReference>
<evidence type="ECO:0000259" key="9">
    <source>
        <dbReference type="Pfam" id="PF02811"/>
    </source>
</evidence>
<dbReference type="GO" id="GO:0004401">
    <property type="term" value="F:histidinol-phosphatase activity"/>
    <property type="evidence" value="ECO:0007669"/>
    <property type="project" value="UniProtKB-UniRule"/>
</dbReference>
<dbReference type="PANTHER" id="PTHR21039">
    <property type="entry name" value="HISTIDINOL PHOSPHATASE-RELATED"/>
    <property type="match status" value="1"/>
</dbReference>
<dbReference type="RefSeq" id="WP_136891012.1">
    <property type="nucleotide sequence ID" value="NZ_CP034413.3"/>
</dbReference>
<comment type="pathway">
    <text evidence="1 8">Amino-acid biosynthesis; L-histidine biosynthesis; L-histidine from 5-phospho-alpha-D-ribose 1-diphosphate: step 8/9.</text>
</comment>
<evidence type="ECO:0000256" key="3">
    <source>
        <dbReference type="ARBA" id="ARBA00013085"/>
    </source>
</evidence>
<dbReference type="AlphaFoldDB" id="A0A4D7AMQ1"/>
<keyword evidence="11" id="KW-1185">Reference proteome</keyword>
<dbReference type="Proteomes" id="UP000298642">
    <property type="component" value="Chromosome"/>
</dbReference>
<gene>
    <name evidence="10" type="ORF">EIO64_06400</name>
</gene>
<evidence type="ECO:0000313" key="11">
    <source>
        <dbReference type="Proteomes" id="UP000298642"/>
    </source>
</evidence>
<evidence type="ECO:0000256" key="8">
    <source>
        <dbReference type="RuleBase" id="RU366003"/>
    </source>
</evidence>
<comment type="similarity">
    <text evidence="2 8">Belongs to the PHP hydrolase family. HisK subfamily.</text>
</comment>
<dbReference type="EC" id="3.1.3.15" evidence="3 8"/>
<dbReference type="UniPathway" id="UPA00031">
    <property type="reaction ID" value="UER00013"/>
</dbReference>
<dbReference type="PANTHER" id="PTHR21039:SF0">
    <property type="entry name" value="HISTIDINOL-PHOSPHATASE"/>
    <property type="match status" value="1"/>
</dbReference>
<dbReference type="Pfam" id="PF02811">
    <property type="entry name" value="PHP"/>
    <property type="match status" value="1"/>
</dbReference>
<dbReference type="GO" id="GO:0000105">
    <property type="term" value="P:L-histidine biosynthetic process"/>
    <property type="evidence" value="ECO:0007669"/>
    <property type="project" value="UniProtKB-UniRule"/>
</dbReference>
<reference evidence="11" key="1">
    <citation type="submission" date="2018-12" db="EMBL/GenBank/DDBJ databases">
        <title>Dusodibacter welbiota gen. nov., sp. nov., isolated from human faeces and emended description of the Oscillibacter genus.</title>
        <authorList>
            <person name="Le Roy T."/>
            <person name="Van der Smissen P."/>
            <person name="Delzenne N."/>
            <person name="Muccioli G."/>
            <person name="Collet J.F."/>
            <person name="Cani P.D."/>
        </authorList>
    </citation>
    <scope>NUCLEOTIDE SEQUENCE [LARGE SCALE GENOMIC DNA]</scope>
    <source>
        <strain evidence="11">J115</strain>
    </source>
</reference>
<dbReference type="Gene3D" id="3.20.20.140">
    <property type="entry name" value="Metal-dependent hydrolases"/>
    <property type="match status" value="1"/>
</dbReference>
<evidence type="ECO:0000256" key="2">
    <source>
        <dbReference type="ARBA" id="ARBA00009152"/>
    </source>
</evidence>
<dbReference type="GO" id="GO:0005737">
    <property type="term" value="C:cytoplasm"/>
    <property type="evidence" value="ECO:0007669"/>
    <property type="project" value="TreeGrafter"/>
</dbReference>
<proteinExistence type="inferred from homology"/>
<feature type="domain" description="PHP" evidence="9">
    <location>
        <begin position="10"/>
        <end position="205"/>
    </location>
</feature>
<evidence type="ECO:0000256" key="5">
    <source>
        <dbReference type="ARBA" id="ARBA00022801"/>
    </source>
</evidence>
<organism evidence="10 11">
    <name type="scientific">Dysosmobacter welbionis</name>
    <dbReference type="NCBI Taxonomy" id="2093857"/>
    <lineage>
        <taxon>Bacteria</taxon>
        <taxon>Bacillati</taxon>
        <taxon>Bacillota</taxon>
        <taxon>Clostridia</taxon>
        <taxon>Eubacteriales</taxon>
        <taxon>Oscillospiraceae</taxon>
        <taxon>Dysosmobacter</taxon>
    </lineage>
</organism>
<dbReference type="SUPFAM" id="SSF89550">
    <property type="entry name" value="PHP domain-like"/>
    <property type="match status" value="1"/>
</dbReference>
<evidence type="ECO:0000256" key="6">
    <source>
        <dbReference type="ARBA" id="ARBA00023102"/>
    </source>
</evidence>
<dbReference type="InterPro" id="IPR016195">
    <property type="entry name" value="Pol/histidinol_Pase-like"/>
</dbReference>
<evidence type="ECO:0000256" key="7">
    <source>
        <dbReference type="ARBA" id="ARBA00049158"/>
    </source>
</evidence>
<sequence length="277" mass="30543">MNLTPECCSVHTHSVLCDGKGTLAEMAAAAYAAGVRFFGASGHSHTEIPHDAGNVLPTDPAEYREQVLRLREEYAGQMEVLLGIEQDSRSAQPVPDWADYWIGSVHNLYDPKTGKYHGIDWDRERLIACRDQMFGGDMLALTEGYYRDVAAMADRRPAILGHIDLVTKLNRGNALFDEDDPRCRTAALEALHHTDPDATLLEVNTGAISRGYRDTPYPAVFLLREWRGMGGQIILTADAHSPETVVYGYGQAAELARAAGFRECVLLTGRGWKPCPL</sequence>